<dbReference type="EMBL" id="MARB01000035">
    <property type="protein sequence ID" value="ODJ85811.1"/>
    <property type="molecule type" value="Genomic_DNA"/>
</dbReference>
<gene>
    <name evidence="3" type="ORF">CODIS_39900</name>
</gene>
<dbReference type="InterPro" id="IPR013424">
    <property type="entry name" value="Ice-binding_C"/>
</dbReference>
<keyword evidence="4" id="KW-1185">Reference proteome</keyword>
<comment type="caution">
    <text evidence="3">The sequence shown here is derived from an EMBL/GenBank/DDBJ whole genome shotgun (WGS) entry which is preliminary data.</text>
</comment>
<evidence type="ECO:0000256" key="1">
    <source>
        <dbReference type="SAM" id="Phobius"/>
    </source>
</evidence>
<organism evidence="3 4">
    <name type="scientific">Candidatus Thiodiazotropha endolucinida</name>
    <dbReference type="NCBI Taxonomy" id="1655433"/>
    <lineage>
        <taxon>Bacteria</taxon>
        <taxon>Pseudomonadati</taxon>
        <taxon>Pseudomonadota</taxon>
        <taxon>Gammaproteobacteria</taxon>
        <taxon>Chromatiales</taxon>
        <taxon>Sedimenticolaceae</taxon>
        <taxon>Candidatus Thiodiazotropha</taxon>
    </lineage>
</organism>
<proteinExistence type="predicted"/>
<accession>A0A7Z1ADF2</accession>
<evidence type="ECO:0000313" key="4">
    <source>
        <dbReference type="Proteomes" id="UP000094769"/>
    </source>
</evidence>
<evidence type="ECO:0000259" key="2">
    <source>
        <dbReference type="Pfam" id="PF07589"/>
    </source>
</evidence>
<feature type="transmembrane region" description="Helical" evidence="1">
    <location>
        <begin position="40"/>
        <end position="57"/>
    </location>
</feature>
<sequence length="62" mass="6716">MWITLNEAIEAFTYSLAGETVNQPVPPPSPTPILNVPEPSIFLLLGASLVGIGITRLRQRKS</sequence>
<keyword evidence="1" id="KW-0472">Membrane</keyword>
<protein>
    <recommendedName>
        <fullName evidence="2">Ice-binding protein C-terminal domain-containing protein</fullName>
    </recommendedName>
</protein>
<name>A0A7Z1ADF2_9GAMM</name>
<dbReference type="NCBIfam" id="TIGR02595">
    <property type="entry name" value="PEP_CTERM"/>
    <property type="match status" value="1"/>
</dbReference>
<dbReference type="AlphaFoldDB" id="A0A7Z1ADF2"/>
<reference evidence="3 4" key="1">
    <citation type="submission" date="2016-06" db="EMBL/GenBank/DDBJ databases">
        <title>Genome sequence of endosymbiont of Candidatus Endolucinida thiodiazotropha.</title>
        <authorList>
            <person name="Poehlein A."/>
            <person name="Koenig S."/>
            <person name="Heiden S.E."/>
            <person name="Thuermer A."/>
            <person name="Voget S."/>
            <person name="Daniel R."/>
            <person name="Markert S."/>
            <person name="Gros O."/>
            <person name="Schweder T."/>
        </authorList>
    </citation>
    <scope>NUCLEOTIDE SEQUENCE [LARGE SCALE GENOMIC DNA]</scope>
    <source>
        <strain evidence="3 4">COS</strain>
    </source>
</reference>
<feature type="domain" description="Ice-binding protein C-terminal" evidence="2">
    <location>
        <begin position="36"/>
        <end position="56"/>
    </location>
</feature>
<dbReference type="Pfam" id="PF07589">
    <property type="entry name" value="PEP-CTERM"/>
    <property type="match status" value="1"/>
</dbReference>
<evidence type="ECO:0000313" key="3">
    <source>
        <dbReference type="EMBL" id="ODJ85811.1"/>
    </source>
</evidence>
<keyword evidence="1" id="KW-1133">Transmembrane helix</keyword>
<keyword evidence="1" id="KW-0812">Transmembrane</keyword>
<dbReference type="Proteomes" id="UP000094769">
    <property type="component" value="Unassembled WGS sequence"/>
</dbReference>